<evidence type="ECO:0000313" key="3">
    <source>
        <dbReference type="Proteomes" id="UP000295192"/>
    </source>
</evidence>
<dbReference type="Proteomes" id="UP000295192">
    <property type="component" value="Unassembled WGS sequence"/>
</dbReference>
<sequence>MFQLSTITAFLVVSLALPKNLLAQCDVCQTEVRAACHSETTFSICINGVPSKDYIECPKDYHCTGGKYICYPKSTDEANCVPNKTPQDPDTLCQDIQKTSQLTNESDPTCATYIQCALINGVWMGRERECTSGTWFNGKFCTSPKPDFCT</sequence>
<keyword evidence="1" id="KW-0732">Signal</keyword>
<dbReference type="OrthoDB" id="7872662at2759"/>
<feature type="chain" id="PRO_5019775369" description="Chitin-binding type-2 domain-containing protein" evidence="1">
    <location>
        <begin position="24"/>
        <end position="150"/>
    </location>
</feature>
<organism evidence="2 3">
    <name type="scientific">Drosophila navojoa</name>
    <name type="common">Fruit fly</name>
    <dbReference type="NCBI Taxonomy" id="7232"/>
    <lineage>
        <taxon>Eukaryota</taxon>
        <taxon>Metazoa</taxon>
        <taxon>Ecdysozoa</taxon>
        <taxon>Arthropoda</taxon>
        <taxon>Hexapoda</taxon>
        <taxon>Insecta</taxon>
        <taxon>Pterygota</taxon>
        <taxon>Neoptera</taxon>
        <taxon>Endopterygota</taxon>
        <taxon>Diptera</taxon>
        <taxon>Brachycera</taxon>
        <taxon>Muscomorpha</taxon>
        <taxon>Ephydroidea</taxon>
        <taxon>Drosophilidae</taxon>
        <taxon>Drosophila</taxon>
    </lineage>
</organism>
<dbReference type="EMBL" id="LSRL02000003">
    <property type="protein sequence ID" value="TDG52737.1"/>
    <property type="molecule type" value="Genomic_DNA"/>
</dbReference>
<proteinExistence type="predicted"/>
<evidence type="ECO:0000256" key="1">
    <source>
        <dbReference type="SAM" id="SignalP"/>
    </source>
</evidence>
<dbReference type="OMA" id="YICYPES"/>
<reference evidence="2 3" key="1">
    <citation type="journal article" date="2019" name="J. Hered.">
        <title>An Improved Genome Assembly for Drosophila navojoa, the Basal Species in the mojavensis Cluster.</title>
        <authorList>
            <person name="Vanderlinde T."/>
            <person name="Dupim E.G."/>
            <person name="Nazario-Yepiz N.O."/>
            <person name="Carvalho A.B."/>
        </authorList>
    </citation>
    <scope>NUCLEOTIDE SEQUENCE [LARGE SCALE GENOMIC DNA]</scope>
    <source>
        <strain evidence="2">Navoj_Jal97</strain>
        <tissue evidence="2">Whole organism</tissue>
    </source>
</reference>
<protein>
    <recommendedName>
        <fullName evidence="4">Chitin-binding type-2 domain-containing protein</fullName>
    </recommendedName>
</protein>
<comment type="caution">
    <text evidence="2">The sequence shown here is derived from an EMBL/GenBank/DDBJ whole genome shotgun (WGS) entry which is preliminary data.</text>
</comment>
<name>A0A484BV85_DRONA</name>
<dbReference type="AlphaFoldDB" id="A0A484BV85"/>
<keyword evidence="3" id="KW-1185">Reference proteome</keyword>
<gene>
    <name evidence="2" type="ORF">AWZ03_000970</name>
</gene>
<dbReference type="STRING" id="7232.A0A484BV85"/>
<accession>A0A484BV85</accession>
<feature type="signal peptide" evidence="1">
    <location>
        <begin position="1"/>
        <end position="23"/>
    </location>
</feature>
<evidence type="ECO:0008006" key="4">
    <source>
        <dbReference type="Google" id="ProtNLM"/>
    </source>
</evidence>
<evidence type="ECO:0000313" key="2">
    <source>
        <dbReference type="EMBL" id="TDG52737.1"/>
    </source>
</evidence>